<protein>
    <submittedName>
        <fullName evidence="3">Lipopolysaccharide biosynthesis protein</fullName>
    </submittedName>
</protein>
<proteinExistence type="predicted"/>
<name>A0A101T048_9ACTN</name>
<gene>
    <name evidence="3" type="ORF">AQJ66_19165</name>
</gene>
<keyword evidence="2" id="KW-0812">Transmembrane</keyword>
<dbReference type="Proteomes" id="UP000053024">
    <property type="component" value="Unassembled WGS sequence"/>
</dbReference>
<organism evidence="3 4">
    <name type="scientific">Streptomyces bungoensis</name>
    <dbReference type="NCBI Taxonomy" id="285568"/>
    <lineage>
        <taxon>Bacteria</taxon>
        <taxon>Bacillati</taxon>
        <taxon>Actinomycetota</taxon>
        <taxon>Actinomycetes</taxon>
        <taxon>Kitasatosporales</taxon>
        <taxon>Streptomycetaceae</taxon>
        <taxon>Streptomyces</taxon>
    </lineage>
</organism>
<keyword evidence="2" id="KW-1133">Transmembrane helix</keyword>
<feature type="compositionally biased region" description="Low complexity" evidence="1">
    <location>
        <begin position="206"/>
        <end position="215"/>
    </location>
</feature>
<evidence type="ECO:0000313" key="4">
    <source>
        <dbReference type="Proteomes" id="UP000053024"/>
    </source>
</evidence>
<evidence type="ECO:0000313" key="3">
    <source>
        <dbReference type="EMBL" id="KUN83357.1"/>
    </source>
</evidence>
<dbReference type="EMBL" id="LMWX01000030">
    <property type="protein sequence ID" value="KUN83357.1"/>
    <property type="molecule type" value="Genomic_DNA"/>
</dbReference>
<reference evidence="3 4" key="1">
    <citation type="submission" date="2015-10" db="EMBL/GenBank/DDBJ databases">
        <title>Draft genome sequence of Streptomyces bungoensis DSM 41781, type strain for the species Streptomyces bungoensis.</title>
        <authorList>
            <person name="Ruckert C."/>
            <person name="Winkler A."/>
            <person name="Kalinowski J."/>
            <person name="Kampfer P."/>
            <person name="Glaeser S."/>
        </authorList>
    </citation>
    <scope>NUCLEOTIDE SEQUENCE [LARGE SCALE GENOMIC DNA]</scope>
    <source>
        <strain evidence="3 4">DSM 41781</strain>
    </source>
</reference>
<dbReference type="STRING" id="285568.AQJ66_19165"/>
<evidence type="ECO:0000256" key="2">
    <source>
        <dbReference type="SAM" id="Phobius"/>
    </source>
</evidence>
<dbReference type="OrthoDB" id="3872739at2"/>
<feature type="region of interest" description="Disordered" evidence="1">
    <location>
        <begin position="196"/>
        <end position="221"/>
    </location>
</feature>
<dbReference type="AlphaFoldDB" id="A0A101T048"/>
<feature type="transmembrane region" description="Helical" evidence="2">
    <location>
        <begin position="172"/>
        <end position="192"/>
    </location>
</feature>
<keyword evidence="4" id="KW-1185">Reference proteome</keyword>
<keyword evidence="2" id="KW-0472">Membrane</keyword>
<comment type="caution">
    <text evidence="3">The sequence shown here is derived from an EMBL/GenBank/DDBJ whole genome shotgun (WGS) entry which is preliminary data.</text>
</comment>
<sequence>MTDDHPTEPVRPPRRSRWRAVLRWLLVPSGVLLGASAGAAYGVMTPPQYTATSYVIAVPADKAAPDSAATLGFAQTYGRVATQLAVLGRAQDAAGVPVRTLRRSVRAETSPDAPMIAISATSRRRGRATAIADAVSRALTTQAERAKRSTGVSLVLLSRAVPPTEPSSPSTVLTALVGASAGGLLGGLGLLARPRRAPADDDRARAQVPVQAPAAEPQGVR</sequence>
<feature type="transmembrane region" description="Helical" evidence="2">
    <location>
        <begin position="21"/>
        <end position="44"/>
    </location>
</feature>
<accession>A0A101T048</accession>
<dbReference type="RefSeq" id="WP_061923405.1">
    <property type="nucleotide sequence ID" value="NZ_KQ948859.1"/>
</dbReference>
<evidence type="ECO:0000256" key="1">
    <source>
        <dbReference type="SAM" id="MobiDB-lite"/>
    </source>
</evidence>